<dbReference type="Proteomes" id="UP000184543">
    <property type="component" value="Unassembled WGS sequence"/>
</dbReference>
<dbReference type="EMBL" id="FQYU01000018">
    <property type="protein sequence ID" value="SHK02610.1"/>
    <property type="molecule type" value="Genomic_DNA"/>
</dbReference>
<keyword evidence="2" id="KW-1185">Reference proteome</keyword>
<dbReference type="AlphaFoldDB" id="A0A1M6P3X7"/>
<name>A0A1M6P3X7_9FLAO</name>
<reference evidence="2" key="1">
    <citation type="submission" date="2016-11" db="EMBL/GenBank/DDBJ databases">
        <authorList>
            <person name="Varghese N."/>
            <person name="Submissions S."/>
        </authorList>
    </citation>
    <scope>NUCLEOTIDE SEQUENCE [LARGE SCALE GENOMIC DNA]</scope>
    <source>
        <strain evidence="2">DSM 19858</strain>
    </source>
</reference>
<protein>
    <recommendedName>
        <fullName evidence="3">DUF3592 domain-containing protein</fullName>
    </recommendedName>
</protein>
<organism evidence="1 2">
    <name type="scientific">Pseudozobellia thermophila</name>
    <dbReference type="NCBI Taxonomy" id="192903"/>
    <lineage>
        <taxon>Bacteria</taxon>
        <taxon>Pseudomonadati</taxon>
        <taxon>Bacteroidota</taxon>
        <taxon>Flavobacteriia</taxon>
        <taxon>Flavobacteriales</taxon>
        <taxon>Flavobacteriaceae</taxon>
        <taxon>Pseudozobellia</taxon>
    </lineage>
</organism>
<evidence type="ECO:0000313" key="2">
    <source>
        <dbReference type="Proteomes" id="UP000184543"/>
    </source>
</evidence>
<evidence type="ECO:0000313" key="1">
    <source>
        <dbReference type="EMBL" id="SHK02610.1"/>
    </source>
</evidence>
<evidence type="ECO:0008006" key="3">
    <source>
        <dbReference type="Google" id="ProtNLM"/>
    </source>
</evidence>
<dbReference type="STRING" id="192903.SAMN04488513_1182"/>
<gene>
    <name evidence="1" type="ORF">SAMN04488513_1182</name>
</gene>
<accession>A0A1M6P3X7</accession>
<sequence>MLFLLFVGVLVAITVWSKYDIAKHEKYTIGYVYDIDGGTATASPSLVYKYYVTGKEYHSTSPFYENKKLYLNHFYRVRYSSENPSSSEILLDSVVSDTILIKKAGFSLPKKKKNRFQEF</sequence>
<proteinExistence type="predicted"/>